<feature type="transmembrane region" description="Helical" evidence="5">
    <location>
        <begin position="94"/>
        <end position="118"/>
    </location>
</feature>
<dbReference type="PANTHER" id="PTHR11827">
    <property type="entry name" value="SOLUTE CARRIER FAMILY 12, CATION COTRANSPORTERS"/>
    <property type="match status" value="1"/>
</dbReference>
<reference evidence="8 9" key="1">
    <citation type="journal article" date="2011" name="J. Bacteriol.">
        <title>Genome sequence of the mercury-methylating and pleomorphic Desulfovibrio africanus Strain Walvis Bay.</title>
        <authorList>
            <person name="Brown S.D."/>
            <person name="Wall J.D."/>
            <person name="Kucken A.M."/>
            <person name="Gilmour C.C."/>
            <person name="Podar M."/>
            <person name="Brandt C.C."/>
            <person name="Teshima H."/>
            <person name="Detter J.C."/>
            <person name="Han C.S."/>
            <person name="Land M.L."/>
            <person name="Lucas S."/>
            <person name="Han J."/>
            <person name="Pennacchio L."/>
            <person name="Nolan M."/>
            <person name="Pitluck S."/>
            <person name="Woyke T."/>
            <person name="Goodwin L."/>
            <person name="Palumbo A.V."/>
            <person name="Elias D.A."/>
        </authorList>
    </citation>
    <scope>NUCLEOTIDE SEQUENCE [LARGE SCALE GENOMIC DNA]</scope>
    <source>
        <strain evidence="8 9">Walvis Bay</strain>
    </source>
</reference>
<dbReference type="Pfam" id="PF00324">
    <property type="entry name" value="AA_permease"/>
    <property type="match status" value="1"/>
</dbReference>
<evidence type="ECO:0000256" key="4">
    <source>
        <dbReference type="ARBA" id="ARBA00023136"/>
    </source>
</evidence>
<evidence type="ECO:0000256" key="1">
    <source>
        <dbReference type="ARBA" id="ARBA00004141"/>
    </source>
</evidence>
<keyword evidence="4 5" id="KW-0472">Membrane</keyword>
<gene>
    <name evidence="8" type="ORF">Desaf_1383</name>
</gene>
<evidence type="ECO:0000313" key="9">
    <source>
        <dbReference type="Proteomes" id="UP000007844"/>
    </source>
</evidence>
<feature type="transmembrane region" description="Helical" evidence="5">
    <location>
        <begin position="48"/>
        <end position="73"/>
    </location>
</feature>
<name>F3YZM2_DESAF</name>
<sequence length="755" mass="80115">MPKLDPASKAQPRKFGTFAGVFTPTILTIFGVVLFLRIGWVVGHVGLAHALLIIVVANAISLVTALSLSAVATTMHVGAGGAYYMISRTLGLQIGGAIGVPLYLSQALGTAFYTIGFAESLASLFPGLDARMVASATVLLFGLLAWMGAGVAIKALYVIMAVLAAGLLSFFLGAATSEWIRPELAAPEGVRVSLWQAFAIFFPAVTGMIAGPSMSGDLRNPGRSLPRGILTAIAVSAAVYLAVAVCLSLLADPAILRADSLVMVNLAAVPWLVVAGIWTATLSSGLGSMLTAPRTLMALAQDNIVPVWLANRLGSAGEPRAAVLMTTAFAASVAWLGGVNVVAPIITMFFLNTFGMLNLTAGLERLVSSPGFRPRIAVHWSVSLAGALACYAAMFLINPPATVLAILVSFGIYFLLKRRSLAQDFGDIRGGIWLSLARAALLRLRAYAPQPRTWRPFIAVFTKLSSGNAGGQAREGCALSGPSGVCRDDLLDLGSWLCGKSGLATFVHVLADPLGNKAGRGLRAASRRHLAGFLGERDAVAFTESIIAPDFDQGVLSVMQAYGLPGLEPNAALMGWSHHPEKRPGQLRLAHTLLAFRKSVLFLHVPPRIGFGQRRRIDILWTGGLHNGQLKLMTSHLLRRTPEWAQAETRLIRPVGGQAGIPGARRHMSRLLRAAHLQAEPLVFVLEEGRPFLEQIRQATAGASLLLVGLRLPEEDDFERAAHSIDEFLAEMHCAVLLVSSAEAGDLLKLDESSS</sequence>
<dbReference type="RefSeq" id="WP_014259511.1">
    <property type="nucleotide sequence ID" value="NC_016629.1"/>
</dbReference>
<dbReference type="STRING" id="690850.Desaf_1383"/>
<dbReference type="InterPro" id="IPR004842">
    <property type="entry name" value="SLC12A_fam"/>
</dbReference>
<dbReference type="Pfam" id="PF03522">
    <property type="entry name" value="SLC12"/>
    <property type="match status" value="1"/>
</dbReference>
<feature type="transmembrane region" description="Helical" evidence="5">
    <location>
        <begin position="21"/>
        <end position="42"/>
    </location>
</feature>
<dbReference type="HOGENOM" id="CLU_001883_3_1_7"/>
<comment type="subcellular location">
    <subcellularLocation>
        <location evidence="1">Membrane</location>
        <topology evidence="1">Multi-pass membrane protein</topology>
    </subcellularLocation>
</comment>
<dbReference type="GO" id="GO:0015377">
    <property type="term" value="F:chloride:monoatomic cation symporter activity"/>
    <property type="evidence" value="ECO:0007669"/>
    <property type="project" value="InterPro"/>
</dbReference>
<organism evidence="8 9">
    <name type="scientific">Desulfocurvibacter africanus subsp. africanus str. Walvis Bay</name>
    <dbReference type="NCBI Taxonomy" id="690850"/>
    <lineage>
        <taxon>Bacteria</taxon>
        <taxon>Pseudomonadati</taxon>
        <taxon>Thermodesulfobacteriota</taxon>
        <taxon>Desulfovibrionia</taxon>
        <taxon>Desulfovibrionales</taxon>
        <taxon>Desulfovibrionaceae</taxon>
        <taxon>Desulfocurvibacter</taxon>
    </lineage>
</organism>
<dbReference type="Gene3D" id="1.20.1740.10">
    <property type="entry name" value="Amino acid/polyamine transporter I"/>
    <property type="match status" value="1"/>
</dbReference>
<evidence type="ECO:0000313" key="8">
    <source>
        <dbReference type="EMBL" id="EGJ49721.1"/>
    </source>
</evidence>
<dbReference type="KEGG" id="daf:Desaf_1383"/>
<evidence type="ECO:0000256" key="2">
    <source>
        <dbReference type="ARBA" id="ARBA00022692"/>
    </source>
</evidence>
<keyword evidence="3 5" id="KW-1133">Transmembrane helix</keyword>
<evidence type="ECO:0000259" key="6">
    <source>
        <dbReference type="Pfam" id="PF00324"/>
    </source>
</evidence>
<evidence type="ECO:0000256" key="3">
    <source>
        <dbReference type="ARBA" id="ARBA00022989"/>
    </source>
</evidence>
<dbReference type="InterPro" id="IPR004841">
    <property type="entry name" value="AA-permease/SLC12A_dom"/>
</dbReference>
<dbReference type="EMBL" id="CP003221">
    <property type="protein sequence ID" value="EGJ49721.1"/>
    <property type="molecule type" value="Genomic_DNA"/>
</dbReference>
<dbReference type="eggNOG" id="COG0531">
    <property type="taxonomic scope" value="Bacteria"/>
</dbReference>
<feature type="domain" description="SLC12A transporter C-terminal" evidence="7">
    <location>
        <begin position="487"/>
        <end position="579"/>
    </location>
</feature>
<feature type="transmembrane region" description="Helical" evidence="5">
    <location>
        <begin position="195"/>
        <end position="216"/>
    </location>
</feature>
<proteinExistence type="predicted"/>
<protein>
    <submittedName>
        <fullName evidence="8">Amino acid permease-associated region</fullName>
    </submittedName>
</protein>
<dbReference type="GO" id="GO:0016020">
    <property type="term" value="C:membrane"/>
    <property type="evidence" value="ECO:0007669"/>
    <property type="project" value="UniProtKB-SubCell"/>
</dbReference>
<dbReference type="Proteomes" id="UP000007844">
    <property type="component" value="Chromosome"/>
</dbReference>
<feature type="transmembrane region" description="Helical" evidence="5">
    <location>
        <begin position="400"/>
        <end position="416"/>
    </location>
</feature>
<feature type="transmembrane region" description="Helical" evidence="5">
    <location>
        <begin position="228"/>
        <end position="251"/>
    </location>
</feature>
<keyword evidence="9" id="KW-1185">Reference proteome</keyword>
<dbReference type="AlphaFoldDB" id="F3YZM2"/>
<feature type="domain" description="Amino acid permease/ SLC12A" evidence="6">
    <location>
        <begin position="21"/>
        <end position="456"/>
    </location>
</feature>
<evidence type="ECO:0000256" key="5">
    <source>
        <dbReference type="SAM" id="Phobius"/>
    </source>
</evidence>
<feature type="transmembrane region" description="Helical" evidence="5">
    <location>
        <begin position="156"/>
        <end position="175"/>
    </location>
</feature>
<feature type="transmembrane region" description="Helical" evidence="5">
    <location>
        <begin position="271"/>
        <end position="292"/>
    </location>
</feature>
<keyword evidence="2 5" id="KW-0812">Transmembrane</keyword>
<feature type="transmembrane region" description="Helical" evidence="5">
    <location>
        <begin position="130"/>
        <end position="149"/>
    </location>
</feature>
<accession>F3YZM2</accession>
<evidence type="ECO:0000259" key="7">
    <source>
        <dbReference type="Pfam" id="PF03522"/>
    </source>
</evidence>
<dbReference type="InterPro" id="IPR018491">
    <property type="entry name" value="SLC12_C"/>
</dbReference>
<dbReference type="PANTHER" id="PTHR11827:SF72">
    <property type="entry name" value="GH08340P"/>
    <property type="match status" value="1"/>
</dbReference>